<sequence>MAKSSKLQRTLFLYVIPTLVAVFALSFIAATVFGLGLFETPAQLTRMAQGRGAHIVQALVNFALLVAVCICGALLCTENGIKTRRGLIAAAAVSAACAVLMHAMVYGVVWFVPAPYTLLTPDHMTLSLFALLDEAPFALGGEGLGYAAGALIHLFAPQVLLGLGVSAMAARRAASGQTASAGIAPREARRSR</sequence>
<dbReference type="AlphaFoldDB" id="A0A9D1CTZ4"/>
<keyword evidence="1" id="KW-1133">Transmembrane helix</keyword>
<dbReference type="Proteomes" id="UP000824262">
    <property type="component" value="Unassembled WGS sequence"/>
</dbReference>
<reference evidence="2" key="1">
    <citation type="submission" date="2020-10" db="EMBL/GenBank/DDBJ databases">
        <authorList>
            <person name="Gilroy R."/>
        </authorList>
    </citation>
    <scope>NUCLEOTIDE SEQUENCE</scope>
    <source>
        <strain evidence="2">ChiBcolR7-354</strain>
    </source>
</reference>
<feature type="transmembrane region" description="Helical" evidence="1">
    <location>
        <begin position="55"/>
        <end position="75"/>
    </location>
</feature>
<comment type="caution">
    <text evidence="2">The sequence shown here is derived from an EMBL/GenBank/DDBJ whole genome shotgun (WGS) entry which is preliminary data.</text>
</comment>
<feature type="transmembrane region" description="Helical" evidence="1">
    <location>
        <begin position="144"/>
        <end position="165"/>
    </location>
</feature>
<accession>A0A9D1CTZ4</accession>
<keyword evidence="1" id="KW-0472">Membrane</keyword>
<evidence type="ECO:0000313" key="3">
    <source>
        <dbReference type="Proteomes" id="UP000824262"/>
    </source>
</evidence>
<feature type="transmembrane region" description="Helical" evidence="1">
    <location>
        <begin position="12"/>
        <end position="35"/>
    </location>
</feature>
<keyword evidence="1" id="KW-0812">Transmembrane</keyword>
<dbReference type="EMBL" id="DVGA01000065">
    <property type="protein sequence ID" value="HIQ78920.1"/>
    <property type="molecule type" value="Genomic_DNA"/>
</dbReference>
<evidence type="ECO:0000256" key="1">
    <source>
        <dbReference type="SAM" id="Phobius"/>
    </source>
</evidence>
<organism evidence="2 3">
    <name type="scientific">Candidatus Scatomorpha intestinavium</name>
    <dbReference type="NCBI Taxonomy" id="2840922"/>
    <lineage>
        <taxon>Bacteria</taxon>
        <taxon>Bacillati</taxon>
        <taxon>Bacillota</taxon>
        <taxon>Clostridia</taxon>
        <taxon>Eubacteriales</taxon>
        <taxon>Candidatus Scatomorpha</taxon>
    </lineage>
</organism>
<feature type="transmembrane region" description="Helical" evidence="1">
    <location>
        <begin position="87"/>
        <end position="112"/>
    </location>
</feature>
<reference evidence="2" key="2">
    <citation type="journal article" date="2021" name="PeerJ">
        <title>Extensive microbial diversity within the chicken gut microbiome revealed by metagenomics and culture.</title>
        <authorList>
            <person name="Gilroy R."/>
            <person name="Ravi A."/>
            <person name="Getino M."/>
            <person name="Pursley I."/>
            <person name="Horton D.L."/>
            <person name="Alikhan N.F."/>
            <person name="Baker D."/>
            <person name="Gharbi K."/>
            <person name="Hall N."/>
            <person name="Watson M."/>
            <person name="Adriaenssens E.M."/>
            <person name="Foster-Nyarko E."/>
            <person name="Jarju S."/>
            <person name="Secka A."/>
            <person name="Antonio M."/>
            <person name="Oren A."/>
            <person name="Chaudhuri R.R."/>
            <person name="La Ragione R."/>
            <person name="Hildebrand F."/>
            <person name="Pallen M.J."/>
        </authorList>
    </citation>
    <scope>NUCLEOTIDE SEQUENCE</scope>
    <source>
        <strain evidence="2">ChiBcolR7-354</strain>
    </source>
</reference>
<proteinExistence type="predicted"/>
<evidence type="ECO:0000313" key="2">
    <source>
        <dbReference type="EMBL" id="HIQ78920.1"/>
    </source>
</evidence>
<gene>
    <name evidence="2" type="ORF">IAB77_06635</name>
</gene>
<name>A0A9D1CTZ4_9FIRM</name>
<protein>
    <submittedName>
        <fullName evidence="2">Uncharacterized protein</fullName>
    </submittedName>
</protein>